<evidence type="ECO:0000313" key="1">
    <source>
        <dbReference type="EMBL" id="EXX77062.1"/>
    </source>
</evidence>
<accession>A0A015K5K7</accession>
<proteinExistence type="predicted"/>
<protein>
    <submittedName>
        <fullName evidence="1">Uncharacterized protein</fullName>
    </submittedName>
</protein>
<dbReference type="EMBL" id="JEMT01011705">
    <property type="protein sequence ID" value="EXX77062.1"/>
    <property type="molecule type" value="Genomic_DNA"/>
</dbReference>
<sequence>MQDQAEINVKVLEAVHASGSFATSAGQSSSQCFVLLAGLLKEASDEDVAPIIENFQEMLDASKKLIQATQDIANLIARQHKEMRERLEKRSAAD</sequence>
<dbReference type="HOGENOM" id="CLU_2387331_0_0_1"/>
<dbReference type="Proteomes" id="UP000022910">
    <property type="component" value="Unassembled WGS sequence"/>
</dbReference>
<comment type="caution">
    <text evidence="1">The sequence shown here is derived from an EMBL/GenBank/DDBJ whole genome shotgun (WGS) entry which is preliminary data.</text>
</comment>
<evidence type="ECO:0000313" key="2">
    <source>
        <dbReference type="Proteomes" id="UP000022910"/>
    </source>
</evidence>
<gene>
    <name evidence="1" type="ORF">RirG_027240</name>
</gene>
<dbReference type="AlphaFoldDB" id="A0A015K5K7"/>
<organism evidence="1 2">
    <name type="scientific">Rhizophagus irregularis (strain DAOM 197198w)</name>
    <name type="common">Glomus intraradices</name>
    <dbReference type="NCBI Taxonomy" id="1432141"/>
    <lineage>
        <taxon>Eukaryota</taxon>
        <taxon>Fungi</taxon>
        <taxon>Fungi incertae sedis</taxon>
        <taxon>Mucoromycota</taxon>
        <taxon>Glomeromycotina</taxon>
        <taxon>Glomeromycetes</taxon>
        <taxon>Glomerales</taxon>
        <taxon>Glomeraceae</taxon>
        <taxon>Rhizophagus</taxon>
    </lineage>
</organism>
<reference evidence="1 2" key="1">
    <citation type="submission" date="2014-02" db="EMBL/GenBank/DDBJ databases">
        <title>Single nucleus genome sequencing reveals high similarity among nuclei of an endomycorrhizal fungus.</title>
        <authorList>
            <person name="Lin K."/>
            <person name="Geurts R."/>
            <person name="Zhang Z."/>
            <person name="Limpens E."/>
            <person name="Saunders D.G."/>
            <person name="Mu D."/>
            <person name="Pang E."/>
            <person name="Cao H."/>
            <person name="Cha H."/>
            <person name="Lin T."/>
            <person name="Zhou Q."/>
            <person name="Shang Y."/>
            <person name="Li Y."/>
            <person name="Ivanov S."/>
            <person name="Sharma T."/>
            <person name="Velzen R.V."/>
            <person name="Ruijter N.D."/>
            <person name="Aanen D.K."/>
            <person name="Win J."/>
            <person name="Kamoun S."/>
            <person name="Bisseling T."/>
            <person name="Huang S."/>
        </authorList>
    </citation>
    <scope>NUCLEOTIDE SEQUENCE [LARGE SCALE GENOMIC DNA]</scope>
    <source>
        <strain evidence="2">DAOM197198w</strain>
    </source>
</reference>
<keyword evidence="2" id="KW-1185">Reference proteome</keyword>
<name>A0A015K5K7_RHIIW</name>